<feature type="compositionally biased region" description="Basic and acidic residues" evidence="7">
    <location>
        <begin position="95"/>
        <end position="107"/>
    </location>
</feature>
<dbReference type="InterPro" id="IPR050979">
    <property type="entry name" value="LD-transpeptidase"/>
</dbReference>
<evidence type="ECO:0000259" key="8">
    <source>
        <dbReference type="PROSITE" id="PS52029"/>
    </source>
</evidence>
<reference evidence="9 10" key="1">
    <citation type="submission" date="2019-04" db="EMBL/GenBank/DDBJ databases">
        <title>Herbidospora sp. NEAU-GS14.nov., a novel actinomycete isolated from soil.</title>
        <authorList>
            <person name="Han L."/>
        </authorList>
    </citation>
    <scope>NUCLEOTIDE SEQUENCE [LARGE SCALE GENOMIC DNA]</scope>
    <source>
        <strain evidence="9 10">NEAU-GS14</strain>
    </source>
</reference>
<dbReference type="PANTHER" id="PTHR30582:SF2">
    <property type="entry name" value="L,D-TRANSPEPTIDASE YCIB-RELATED"/>
    <property type="match status" value="1"/>
</dbReference>
<dbReference type="InterPro" id="IPR036366">
    <property type="entry name" value="PGBDSf"/>
</dbReference>
<feature type="non-terminal residue" evidence="9">
    <location>
        <position position="1"/>
    </location>
</feature>
<comment type="pathway">
    <text evidence="1 6">Cell wall biogenesis; peptidoglycan biosynthesis.</text>
</comment>
<dbReference type="InterPro" id="IPR038063">
    <property type="entry name" value="Transpep_catalytic_dom"/>
</dbReference>
<evidence type="ECO:0000256" key="3">
    <source>
        <dbReference type="ARBA" id="ARBA00022960"/>
    </source>
</evidence>
<keyword evidence="3 6" id="KW-0133">Cell shape</keyword>
<feature type="active site" description="Nucleophile" evidence="6">
    <location>
        <position position="361"/>
    </location>
</feature>
<dbReference type="GO" id="GO:0018104">
    <property type="term" value="P:peptidoglycan-protein cross-linking"/>
    <property type="evidence" value="ECO:0007669"/>
    <property type="project" value="TreeGrafter"/>
</dbReference>
<name>A0A4U3LTY1_9ACTN</name>
<dbReference type="PANTHER" id="PTHR30582">
    <property type="entry name" value="L,D-TRANSPEPTIDASE"/>
    <property type="match status" value="1"/>
</dbReference>
<dbReference type="Gene3D" id="1.10.101.10">
    <property type="entry name" value="PGBD-like superfamily/PGBD"/>
    <property type="match status" value="1"/>
</dbReference>
<dbReference type="Proteomes" id="UP000308705">
    <property type="component" value="Unassembled WGS sequence"/>
</dbReference>
<accession>A0A4U3LTY1</accession>
<comment type="caution">
    <text evidence="9">The sequence shown here is derived from an EMBL/GenBank/DDBJ whole genome shotgun (WGS) entry which is preliminary data.</text>
</comment>
<keyword evidence="5 6" id="KW-0961">Cell wall biogenesis/degradation</keyword>
<dbReference type="GO" id="GO:0071972">
    <property type="term" value="F:peptidoglycan L,D-transpeptidase activity"/>
    <property type="evidence" value="ECO:0007669"/>
    <property type="project" value="TreeGrafter"/>
</dbReference>
<dbReference type="InterPro" id="IPR002477">
    <property type="entry name" value="Peptidoglycan-bd-like"/>
</dbReference>
<evidence type="ECO:0000256" key="5">
    <source>
        <dbReference type="ARBA" id="ARBA00023316"/>
    </source>
</evidence>
<dbReference type="InterPro" id="IPR036365">
    <property type="entry name" value="PGBD-like_sf"/>
</dbReference>
<dbReference type="SUPFAM" id="SSF141523">
    <property type="entry name" value="L,D-transpeptidase catalytic domain-like"/>
    <property type="match status" value="1"/>
</dbReference>
<feature type="region of interest" description="Disordered" evidence="7">
    <location>
        <begin position="56"/>
        <end position="129"/>
    </location>
</feature>
<keyword evidence="2" id="KW-0808">Transferase</keyword>
<proteinExistence type="predicted"/>
<dbReference type="UniPathway" id="UPA00219"/>
<feature type="region of interest" description="Disordered" evidence="7">
    <location>
        <begin position="149"/>
        <end position="188"/>
    </location>
</feature>
<feature type="compositionally biased region" description="Basic residues" evidence="7">
    <location>
        <begin position="152"/>
        <end position="185"/>
    </location>
</feature>
<feature type="compositionally biased region" description="Basic and acidic residues" evidence="7">
    <location>
        <begin position="116"/>
        <end position="129"/>
    </location>
</feature>
<evidence type="ECO:0000256" key="6">
    <source>
        <dbReference type="PROSITE-ProRule" id="PRU01373"/>
    </source>
</evidence>
<dbReference type="Pfam" id="PF03734">
    <property type="entry name" value="YkuD"/>
    <property type="match status" value="1"/>
</dbReference>
<dbReference type="GO" id="GO:0008360">
    <property type="term" value="P:regulation of cell shape"/>
    <property type="evidence" value="ECO:0007669"/>
    <property type="project" value="UniProtKB-UniRule"/>
</dbReference>
<evidence type="ECO:0000256" key="2">
    <source>
        <dbReference type="ARBA" id="ARBA00022679"/>
    </source>
</evidence>
<dbReference type="SUPFAM" id="SSF47090">
    <property type="entry name" value="PGBD-like"/>
    <property type="match status" value="1"/>
</dbReference>
<feature type="active site" description="Proton donor/acceptor" evidence="6">
    <location>
        <position position="347"/>
    </location>
</feature>
<dbReference type="AlphaFoldDB" id="A0A4U3LTY1"/>
<dbReference type="GO" id="GO:0071555">
    <property type="term" value="P:cell wall organization"/>
    <property type="evidence" value="ECO:0007669"/>
    <property type="project" value="UniProtKB-UniRule"/>
</dbReference>
<dbReference type="OrthoDB" id="9810670at2"/>
<evidence type="ECO:0000256" key="7">
    <source>
        <dbReference type="SAM" id="MobiDB-lite"/>
    </source>
</evidence>
<dbReference type="PROSITE" id="PS52029">
    <property type="entry name" value="LD_TPASE"/>
    <property type="match status" value="1"/>
</dbReference>
<dbReference type="InterPro" id="IPR005490">
    <property type="entry name" value="LD_TPept_cat_dom"/>
</dbReference>
<organism evidence="9 10">
    <name type="scientific">Herbidospora galbida</name>
    <dbReference type="NCBI Taxonomy" id="2575442"/>
    <lineage>
        <taxon>Bacteria</taxon>
        <taxon>Bacillati</taxon>
        <taxon>Actinomycetota</taxon>
        <taxon>Actinomycetes</taxon>
        <taxon>Streptosporangiales</taxon>
        <taxon>Streptosporangiaceae</taxon>
        <taxon>Herbidospora</taxon>
    </lineage>
</organism>
<evidence type="ECO:0000313" key="9">
    <source>
        <dbReference type="EMBL" id="TKK78939.1"/>
    </source>
</evidence>
<dbReference type="RefSeq" id="WP_137251586.1">
    <property type="nucleotide sequence ID" value="NZ_SZQA01000062.1"/>
</dbReference>
<gene>
    <name evidence="9" type="ORF">FDA94_36420</name>
</gene>
<protein>
    <recommendedName>
        <fullName evidence="8">L,D-TPase catalytic domain-containing protein</fullName>
    </recommendedName>
</protein>
<keyword evidence="4 6" id="KW-0573">Peptidoglycan synthesis</keyword>
<keyword evidence="10" id="KW-1185">Reference proteome</keyword>
<dbReference type="GO" id="GO:0016740">
    <property type="term" value="F:transferase activity"/>
    <property type="evidence" value="ECO:0007669"/>
    <property type="project" value="UniProtKB-KW"/>
</dbReference>
<feature type="region of interest" description="Disordered" evidence="7">
    <location>
        <begin position="1"/>
        <end position="44"/>
    </location>
</feature>
<feature type="compositionally biased region" description="Basic residues" evidence="7">
    <location>
        <begin position="74"/>
        <end position="94"/>
    </location>
</feature>
<evidence type="ECO:0000256" key="1">
    <source>
        <dbReference type="ARBA" id="ARBA00004752"/>
    </source>
</evidence>
<dbReference type="Gene3D" id="2.40.440.10">
    <property type="entry name" value="L,D-transpeptidase catalytic domain-like"/>
    <property type="match status" value="1"/>
</dbReference>
<sequence length="392" mass="44482">NGAAQRHQAPSTTAGRAVSGAAVHRAASGGAQRRVAPNATAGRTVTGAALQRAAYGTTNGRTVLGHRRSEANHRRSMTPRRHPHGRDGRRHMRFHYTDRPETHDRHHEGHPRHHDMHGDRAHGRHHDMHDRRHDVDTRHHGMEVRHHDMHGGRRHEHPSAHHHAAHTGTHHAHQVGHQRHERQRPRRPEVMKFGDKSHQIRAMKQRLRELGFDSGVDDGRYGETTRYAVWAFQKVNGLRMTNRIDRDTMWALRHPRRVKPLVRPKLTNRVEIDVRRQLLTVWRDGKPDLTTHISTGANRSYCDNGHCGFARTPVGDFRAGTRAPGWTTSPLGTMFNSIYFNGGIAMHGSSEVPKYPASHGCIRIPIHTSKIIYAMVNSGEPVYVRGAQSKYT</sequence>
<dbReference type="CDD" id="cd16913">
    <property type="entry name" value="YkuD_like"/>
    <property type="match status" value="1"/>
</dbReference>
<dbReference type="EMBL" id="SZQA01000062">
    <property type="protein sequence ID" value="TKK78939.1"/>
    <property type="molecule type" value="Genomic_DNA"/>
</dbReference>
<evidence type="ECO:0000256" key="4">
    <source>
        <dbReference type="ARBA" id="ARBA00022984"/>
    </source>
</evidence>
<dbReference type="GO" id="GO:0005576">
    <property type="term" value="C:extracellular region"/>
    <property type="evidence" value="ECO:0007669"/>
    <property type="project" value="TreeGrafter"/>
</dbReference>
<evidence type="ECO:0000313" key="10">
    <source>
        <dbReference type="Proteomes" id="UP000308705"/>
    </source>
</evidence>
<feature type="domain" description="L,D-TPase catalytic" evidence="8">
    <location>
        <begin position="268"/>
        <end position="385"/>
    </location>
</feature>
<dbReference type="Pfam" id="PF01471">
    <property type="entry name" value="PG_binding_1"/>
    <property type="match status" value="1"/>
</dbReference>